<dbReference type="AlphaFoldDB" id="D5QHT2"/>
<reference evidence="1 2" key="1">
    <citation type="journal article" date="2010" name="J. Bacteriol.">
        <title>Genome sequence of a cellulose-producing bacterium, Gluconacetobacter hansenii ATCC 23769.</title>
        <authorList>
            <person name="Iyer P.R."/>
            <person name="Geib S.M."/>
            <person name="Catchmark J."/>
            <person name="Kao T.H."/>
            <person name="Tien M."/>
        </authorList>
    </citation>
    <scope>NUCLEOTIDE SEQUENCE [LARGE SCALE GENOMIC DNA]</scope>
    <source>
        <strain evidence="1 2">ATCC 23769</strain>
    </source>
</reference>
<comment type="caution">
    <text evidence="1">The sequence shown here is derived from an EMBL/GenBank/DDBJ whole genome shotgun (WGS) entry which is preliminary data.</text>
</comment>
<evidence type="ECO:0000313" key="1">
    <source>
        <dbReference type="EMBL" id="EFG83407.1"/>
    </source>
</evidence>
<dbReference type="Proteomes" id="UP000006468">
    <property type="component" value="Chromosome"/>
</dbReference>
<sequence>MACFEQDLNEPVLIGAFLARGDNHTGGMLTYGIHAPVDVERLAGEMPLKSVHSRRAAIRYNDPIFVHWASVSMKTSHMNPEIYSNIIKNNNYQQKQKILLNYSYFIIINT</sequence>
<protein>
    <submittedName>
        <fullName evidence="1">Uncharacterized protein</fullName>
    </submittedName>
</protein>
<dbReference type="EMBL" id="ADTV01000051">
    <property type="protein sequence ID" value="EFG83407.1"/>
    <property type="molecule type" value="Genomic_DNA"/>
</dbReference>
<gene>
    <name evidence="1" type="ORF">GXY_13553</name>
</gene>
<accession>D5QHT2</accession>
<organism evidence="1 2">
    <name type="scientific">Novacetimonas hansenii ATCC 23769</name>
    <dbReference type="NCBI Taxonomy" id="714995"/>
    <lineage>
        <taxon>Bacteria</taxon>
        <taxon>Pseudomonadati</taxon>
        <taxon>Pseudomonadota</taxon>
        <taxon>Alphaproteobacteria</taxon>
        <taxon>Acetobacterales</taxon>
        <taxon>Acetobacteraceae</taxon>
        <taxon>Novacetimonas</taxon>
    </lineage>
</organism>
<evidence type="ECO:0000313" key="2">
    <source>
        <dbReference type="Proteomes" id="UP000006468"/>
    </source>
</evidence>
<name>D5QHT2_NOVHA</name>
<dbReference type="HOGENOM" id="CLU_2167605_0_0_5"/>
<proteinExistence type="predicted"/>